<evidence type="ECO:0000313" key="3">
    <source>
        <dbReference type="Proteomes" id="UP000176336"/>
    </source>
</evidence>
<keyword evidence="1" id="KW-0812">Transmembrane</keyword>
<gene>
    <name evidence="2" type="ORF">A2871_00425</name>
</gene>
<dbReference type="AlphaFoldDB" id="A0A1F5ISG7"/>
<feature type="transmembrane region" description="Helical" evidence="1">
    <location>
        <begin position="5"/>
        <end position="26"/>
    </location>
</feature>
<reference evidence="2 3" key="1">
    <citation type="journal article" date="2016" name="Nat. Commun.">
        <title>Thousands of microbial genomes shed light on interconnected biogeochemical processes in an aquifer system.</title>
        <authorList>
            <person name="Anantharaman K."/>
            <person name="Brown C.T."/>
            <person name="Hug L.A."/>
            <person name="Sharon I."/>
            <person name="Castelle C.J."/>
            <person name="Probst A.J."/>
            <person name="Thomas B.C."/>
            <person name="Singh A."/>
            <person name="Wilkins M.J."/>
            <person name="Karaoz U."/>
            <person name="Brodie E.L."/>
            <person name="Williams K.H."/>
            <person name="Hubbard S.S."/>
            <person name="Banfield J.F."/>
        </authorList>
    </citation>
    <scope>NUCLEOTIDE SEQUENCE [LARGE SCALE GENOMIC DNA]</scope>
</reference>
<keyword evidence="1" id="KW-0472">Membrane</keyword>
<evidence type="ECO:0000313" key="2">
    <source>
        <dbReference type="EMBL" id="OGE19303.1"/>
    </source>
</evidence>
<name>A0A1F5ISG7_9BACT</name>
<dbReference type="Proteomes" id="UP000176336">
    <property type="component" value="Unassembled WGS sequence"/>
</dbReference>
<comment type="caution">
    <text evidence="2">The sequence shown here is derived from an EMBL/GenBank/DDBJ whole genome shotgun (WGS) entry which is preliminary data.</text>
</comment>
<accession>A0A1F5ISG7</accession>
<protein>
    <submittedName>
        <fullName evidence="2">Uncharacterized protein</fullName>
    </submittedName>
</protein>
<organism evidence="2 3">
    <name type="scientific">Candidatus Daviesbacteria bacterium RIFCSPHIGHO2_01_FULL_41_23</name>
    <dbReference type="NCBI Taxonomy" id="1797764"/>
    <lineage>
        <taxon>Bacteria</taxon>
        <taxon>Candidatus Daviesiibacteriota</taxon>
    </lineage>
</organism>
<dbReference type="EMBL" id="MFCR01000003">
    <property type="protein sequence ID" value="OGE19303.1"/>
    <property type="molecule type" value="Genomic_DNA"/>
</dbReference>
<sequence length="224" mass="25164">MLPKIIIGVLVVICIFVIGLFIIGNLNPDPQCPNPLIFQTPIDITKATSLLYPGQIRGGDFKPHGGFRFDNSKNDEIEVRIPIDSKFVSASRYLEQGEVQYLFDFELPCGIMYRFDHLLTLTPKFAEIVKDLPKPKENDSRTSGLKQKVNLTKGEIIATGVGIRRNQNVFVDFGVYDMRGKMFQGPRQNGICWFNLLSKEDEAKIKRLPPADSQSGSQSTLCKP</sequence>
<evidence type="ECO:0000256" key="1">
    <source>
        <dbReference type="SAM" id="Phobius"/>
    </source>
</evidence>
<proteinExistence type="predicted"/>
<keyword evidence="1" id="KW-1133">Transmembrane helix</keyword>